<protein>
    <recommendedName>
        <fullName evidence="1">Reverse transcriptase domain-containing protein</fullName>
    </recommendedName>
</protein>
<accession>A0A8K0CP92</accession>
<evidence type="ECO:0000313" key="3">
    <source>
        <dbReference type="Proteomes" id="UP000801492"/>
    </source>
</evidence>
<gene>
    <name evidence="2" type="ORF">ILUMI_16084</name>
</gene>
<organism evidence="2 3">
    <name type="scientific">Ignelater luminosus</name>
    <name type="common">Cucubano</name>
    <name type="synonym">Pyrophorus luminosus</name>
    <dbReference type="NCBI Taxonomy" id="2038154"/>
    <lineage>
        <taxon>Eukaryota</taxon>
        <taxon>Metazoa</taxon>
        <taxon>Ecdysozoa</taxon>
        <taxon>Arthropoda</taxon>
        <taxon>Hexapoda</taxon>
        <taxon>Insecta</taxon>
        <taxon>Pterygota</taxon>
        <taxon>Neoptera</taxon>
        <taxon>Endopterygota</taxon>
        <taxon>Coleoptera</taxon>
        <taxon>Polyphaga</taxon>
        <taxon>Elateriformia</taxon>
        <taxon>Elateroidea</taxon>
        <taxon>Elateridae</taxon>
        <taxon>Agrypninae</taxon>
        <taxon>Pyrophorini</taxon>
        <taxon>Ignelater</taxon>
    </lineage>
</organism>
<dbReference type="EMBL" id="VTPC01058473">
    <property type="protein sequence ID" value="KAF2890089.1"/>
    <property type="molecule type" value="Genomic_DNA"/>
</dbReference>
<evidence type="ECO:0000259" key="1">
    <source>
        <dbReference type="Pfam" id="PF00078"/>
    </source>
</evidence>
<dbReference type="PANTHER" id="PTHR19446">
    <property type="entry name" value="REVERSE TRANSCRIPTASES"/>
    <property type="match status" value="1"/>
</dbReference>
<keyword evidence="3" id="KW-1185">Reference proteome</keyword>
<dbReference type="InterPro" id="IPR000477">
    <property type="entry name" value="RT_dom"/>
</dbReference>
<comment type="caution">
    <text evidence="2">The sequence shown here is derived from an EMBL/GenBank/DDBJ whole genome shotgun (WGS) entry which is preliminary data.</text>
</comment>
<evidence type="ECO:0000313" key="2">
    <source>
        <dbReference type="EMBL" id="KAF2890089.1"/>
    </source>
</evidence>
<proteinExistence type="predicted"/>
<sequence>MYETVKARIHKAAFEALDKNSNPELELDKYKKLEEALYGASHRIHVNDDKRAAPTILYDILARLFNKCLKGEMIPEEWKKATITSIYKEGNRQDCNKYREICVMPSPARMYGGIFKQRIEMQITESEKQNGFRLGRSCIYGICTLKNLMEKRVTRGISTHLVFVDLYKAYDTVPQSKLWIKEQETEIDDMKIKTNAIKGYKAFKCLGVNLSSRGKSVDDIINKIGQDKKNNTSTELGAMEQKYN</sequence>
<dbReference type="Pfam" id="PF00078">
    <property type="entry name" value="RVT_1"/>
    <property type="match status" value="1"/>
</dbReference>
<dbReference type="OrthoDB" id="6745707at2759"/>
<feature type="domain" description="Reverse transcriptase" evidence="1">
    <location>
        <begin position="90"/>
        <end position="190"/>
    </location>
</feature>
<dbReference type="Proteomes" id="UP000801492">
    <property type="component" value="Unassembled WGS sequence"/>
</dbReference>
<name>A0A8K0CP92_IGNLU</name>
<reference evidence="2" key="1">
    <citation type="submission" date="2019-08" db="EMBL/GenBank/DDBJ databases">
        <title>The genome of the North American firefly Photinus pyralis.</title>
        <authorList>
            <consortium name="Photinus pyralis genome working group"/>
            <person name="Fallon T.R."/>
            <person name="Sander Lower S.E."/>
            <person name="Weng J.-K."/>
        </authorList>
    </citation>
    <scope>NUCLEOTIDE SEQUENCE</scope>
    <source>
        <strain evidence="2">TRF0915ILg1</strain>
        <tissue evidence="2">Whole body</tissue>
    </source>
</reference>
<dbReference type="AlphaFoldDB" id="A0A8K0CP92"/>